<feature type="signal peptide" evidence="3">
    <location>
        <begin position="1"/>
        <end position="29"/>
    </location>
</feature>
<evidence type="ECO:0000313" key="5">
    <source>
        <dbReference type="Proteomes" id="UP000589036"/>
    </source>
</evidence>
<organism evidence="4 5">
    <name type="scientific">Spinactinospora alkalitolerans</name>
    <dbReference type="NCBI Taxonomy" id="687207"/>
    <lineage>
        <taxon>Bacteria</taxon>
        <taxon>Bacillati</taxon>
        <taxon>Actinomycetota</taxon>
        <taxon>Actinomycetes</taxon>
        <taxon>Streptosporangiales</taxon>
        <taxon>Nocardiopsidaceae</taxon>
        <taxon>Spinactinospora</taxon>
    </lineage>
</organism>
<sequence length="259" mass="26791">MTSGSRAAAFAAVLAAVPGALLPSSAALAAQVDQGKAEFYAERLAEDPVHVSDHLAGRYDREGTAEELRGTLARLDVPVHALVLPVAVSDPVDESLLAAVHDRLGEDGLYLLFPASGAGVSGTAHGVDVPLEAALDATRFSGDLDYDAPVAEVAAHFVDAALAEDPEASAESAREEIGRNGEESEEGEEGPDAGFLTEFLGGDLDPARPVGRENIGFVTGTALGAAVTGALVVFVRRRTRARPAAPGRRPGGVRPRRRT</sequence>
<dbReference type="EMBL" id="JACCCC010000001">
    <property type="protein sequence ID" value="NYE49732.1"/>
    <property type="molecule type" value="Genomic_DNA"/>
</dbReference>
<keyword evidence="2" id="KW-1133">Transmembrane helix</keyword>
<dbReference type="Proteomes" id="UP000589036">
    <property type="component" value="Unassembled WGS sequence"/>
</dbReference>
<evidence type="ECO:0000256" key="2">
    <source>
        <dbReference type="SAM" id="Phobius"/>
    </source>
</evidence>
<name>A0A852U2R9_9ACTN</name>
<dbReference type="AlphaFoldDB" id="A0A852U2R9"/>
<proteinExistence type="predicted"/>
<feature type="chain" id="PRO_5032372011" description="TPM domain-containing protein" evidence="3">
    <location>
        <begin position="30"/>
        <end position="259"/>
    </location>
</feature>
<comment type="caution">
    <text evidence="4">The sequence shown here is derived from an EMBL/GenBank/DDBJ whole genome shotgun (WGS) entry which is preliminary data.</text>
</comment>
<gene>
    <name evidence="4" type="ORF">HDA32_004852</name>
</gene>
<keyword evidence="3" id="KW-0732">Signal</keyword>
<evidence type="ECO:0000256" key="1">
    <source>
        <dbReference type="SAM" id="MobiDB-lite"/>
    </source>
</evidence>
<evidence type="ECO:0008006" key="6">
    <source>
        <dbReference type="Google" id="ProtNLM"/>
    </source>
</evidence>
<keyword evidence="5" id="KW-1185">Reference proteome</keyword>
<feature type="transmembrane region" description="Helical" evidence="2">
    <location>
        <begin position="215"/>
        <end position="235"/>
    </location>
</feature>
<accession>A0A852U2R9</accession>
<feature type="region of interest" description="Disordered" evidence="1">
    <location>
        <begin position="164"/>
        <end position="200"/>
    </location>
</feature>
<keyword evidence="2" id="KW-0812">Transmembrane</keyword>
<keyword evidence="2" id="KW-0472">Membrane</keyword>
<evidence type="ECO:0000313" key="4">
    <source>
        <dbReference type="EMBL" id="NYE49732.1"/>
    </source>
</evidence>
<protein>
    <recommendedName>
        <fullName evidence="6">TPM domain-containing protein</fullName>
    </recommendedName>
</protein>
<evidence type="ECO:0000256" key="3">
    <source>
        <dbReference type="SAM" id="SignalP"/>
    </source>
</evidence>
<feature type="region of interest" description="Disordered" evidence="1">
    <location>
        <begin position="240"/>
        <end position="259"/>
    </location>
</feature>
<reference evidence="4 5" key="1">
    <citation type="submission" date="2020-07" db="EMBL/GenBank/DDBJ databases">
        <title>Sequencing the genomes of 1000 actinobacteria strains.</title>
        <authorList>
            <person name="Klenk H.-P."/>
        </authorList>
    </citation>
    <scope>NUCLEOTIDE SEQUENCE [LARGE SCALE GENOMIC DNA]</scope>
    <source>
        <strain evidence="4 5">CXB654</strain>
    </source>
</reference>
<dbReference type="RefSeq" id="WP_179645346.1">
    <property type="nucleotide sequence ID" value="NZ_BAAAYY010000037.1"/>
</dbReference>
<feature type="compositionally biased region" description="Basic and acidic residues" evidence="1">
    <location>
        <begin position="172"/>
        <end position="182"/>
    </location>
</feature>